<dbReference type="RefSeq" id="WP_008657371.1">
    <property type="nucleotide sequence ID" value="NZ_ANMO01000120.1"/>
</dbReference>
<dbReference type="CDD" id="cd09001">
    <property type="entry name" value="GH43_FsAxh1-like"/>
    <property type="match status" value="1"/>
</dbReference>
<dbReference type="PATRIC" id="fig|1263867.3.peg.3079"/>
<organism evidence="7 8">
    <name type="scientific">Rhodopirellula europaea 6C</name>
    <dbReference type="NCBI Taxonomy" id="1263867"/>
    <lineage>
        <taxon>Bacteria</taxon>
        <taxon>Pseudomonadati</taxon>
        <taxon>Planctomycetota</taxon>
        <taxon>Planctomycetia</taxon>
        <taxon>Pirellulales</taxon>
        <taxon>Pirellulaceae</taxon>
        <taxon>Rhodopirellula</taxon>
    </lineage>
</organism>
<dbReference type="Pfam" id="PF17851">
    <property type="entry name" value="GH43_C2"/>
    <property type="match status" value="1"/>
</dbReference>
<dbReference type="SUPFAM" id="SSF75005">
    <property type="entry name" value="Arabinanase/levansucrase/invertase"/>
    <property type="match status" value="1"/>
</dbReference>
<evidence type="ECO:0000256" key="1">
    <source>
        <dbReference type="ARBA" id="ARBA00009865"/>
    </source>
</evidence>
<protein>
    <submittedName>
        <fullName evidence="7">Xylosidase/arabinosidase</fullName>
    </submittedName>
</protein>
<dbReference type="PANTHER" id="PTHR42812">
    <property type="entry name" value="BETA-XYLOSIDASE"/>
    <property type="match status" value="1"/>
</dbReference>
<feature type="signal peptide" evidence="5">
    <location>
        <begin position="1"/>
        <end position="23"/>
    </location>
</feature>
<evidence type="ECO:0000256" key="4">
    <source>
        <dbReference type="RuleBase" id="RU361187"/>
    </source>
</evidence>
<evidence type="ECO:0000256" key="2">
    <source>
        <dbReference type="ARBA" id="ARBA00022801"/>
    </source>
</evidence>
<sequence>MKHFKHPVSLALIALVFCNLSKAQTLSQETQREESATPQKAAWGDLGNGTFKNPFLLADYNNLDVIRVGQDFYMISASHHFMGMPVLHSRDMVNWTLIARISRKLKINERYNTPGQAYQHGTWAPAIRFYEGKFFVYVCTPQEGLLLSTATNPAGPWSPWQLIRNEKNWEDPCPLWDDVKDAGGDGPDGRQAYLIRSRLGAGPLIVHKMSWDGTKVAGKGKIVARGPVLEGPKFHKRNGEYYIFSPEGGIDKGYQVVLRSRNIWGPYEKRKTLEQGSTNINGPHQGSWIDLDSGESWFYHFQQHMAWGRIGHLQPAGWDENGWPWMGKDHDGNGIGEPVSRSPKPDVGKAFPVLLPQSSDEFASDSLGLQWLWNHNPDDSFWSLKERPGWLRLKAKPISSKPGIAGVRNLQIPFVEDSIHFAYNTLVQLAMGKECSATIKMDASQMTEGQRAGATLFGKNYGWIGLVKENGKLKIRANIKGKYFNGPELQGDTIYLKLAINAPSNPCFYFSTDGSKFQRLGDNYSVGRDWFEGIKFGLFTYHLSQASAAGHVDFDYFRYKSDWGRTRGQ</sequence>
<feature type="domain" description="Beta-xylosidase C-terminal Concanavalin A-like" evidence="6">
    <location>
        <begin position="359"/>
        <end position="560"/>
    </location>
</feature>
<dbReference type="InterPro" id="IPR006710">
    <property type="entry name" value="Glyco_hydro_43"/>
</dbReference>
<dbReference type="GO" id="GO:0005975">
    <property type="term" value="P:carbohydrate metabolic process"/>
    <property type="evidence" value="ECO:0007669"/>
    <property type="project" value="InterPro"/>
</dbReference>
<name>M2B455_9BACT</name>
<reference evidence="7" key="2">
    <citation type="journal article" date="2013" name="Mar. Genomics">
        <title>Expression of sulfatases in Rhodopirellula baltica and the diversity of sulfatases in the genus Rhodopirellula.</title>
        <authorList>
            <person name="Wegner C.E."/>
            <person name="Richter-Heitmann T."/>
            <person name="Klindworth A."/>
            <person name="Klockow C."/>
            <person name="Richter M."/>
            <person name="Achstetter T."/>
            <person name="Glockner F.O."/>
            <person name="Harder J."/>
        </authorList>
    </citation>
    <scope>NUCLEOTIDE SEQUENCE [LARGE SCALE GENOMIC DNA]</scope>
    <source>
        <strain evidence="7">6C</strain>
    </source>
</reference>
<dbReference type="InterPro" id="IPR051795">
    <property type="entry name" value="Glycosyl_Hydrlase_43"/>
</dbReference>
<dbReference type="EMBL" id="ANMO01000120">
    <property type="protein sequence ID" value="EMB16513.1"/>
    <property type="molecule type" value="Genomic_DNA"/>
</dbReference>
<dbReference type="InterPro" id="IPR041542">
    <property type="entry name" value="GH43_C2"/>
</dbReference>
<evidence type="ECO:0000256" key="5">
    <source>
        <dbReference type="SAM" id="SignalP"/>
    </source>
</evidence>
<dbReference type="PANTHER" id="PTHR42812:SF12">
    <property type="entry name" value="BETA-XYLOSIDASE-RELATED"/>
    <property type="match status" value="1"/>
</dbReference>
<keyword evidence="3 4" id="KW-0326">Glycosidase</keyword>
<keyword evidence="8" id="KW-1185">Reference proteome</keyword>
<dbReference type="InterPro" id="IPR023296">
    <property type="entry name" value="Glyco_hydro_beta-prop_sf"/>
</dbReference>
<feature type="chain" id="PRO_5004021223" evidence="5">
    <location>
        <begin position="24"/>
        <end position="569"/>
    </location>
</feature>
<evidence type="ECO:0000259" key="6">
    <source>
        <dbReference type="Pfam" id="PF17851"/>
    </source>
</evidence>
<comment type="caution">
    <text evidence="7">The sequence shown here is derived from an EMBL/GenBank/DDBJ whole genome shotgun (WGS) entry which is preliminary data.</text>
</comment>
<dbReference type="Gene3D" id="2.60.120.200">
    <property type="match status" value="1"/>
</dbReference>
<comment type="similarity">
    <text evidence="1 4">Belongs to the glycosyl hydrolase 43 family.</text>
</comment>
<dbReference type="InterPro" id="IPR013320">
    <property type="entry name" value="ConA-like_dom_sf"/>
</dbReference>
<evidence type="ECO:0000256" key="3">
    <source>
        <dbReference type="ARBA" id="ARBA00023295"/>
    </source>
</evidence>
<accession>M2B455</accession>
<reference evidence="7" key="1">
    <citation type="submission" date="2012-11" db="EMBL/GenBank/DDBJ databases">
        <title>Permanent draft genomes of Rhodopirellula europaea strain SH398 and 6C.</title>
        <authorList>
            <person name="Richter M."/>
            <person name="Richter-Heitmann T."/>
            <person name="Frank C."/>
            <person name="Harder J."/>
            <person name="Glockner F.O."/>
        </authorList>
    </citation>
    <scope>NUCLEOTIDE SEQUENCE</scope>
    <source>
        <strain evidence="7">6C</strain>
    </source>
</reference>
<dbReference type="GO" id="GO:0004553">
    <property type="term" value="F:hydrolase activity, hydrolyzing O-glycosyl compounds"/>
    <property type="evidence" value="ECO:0007669"/>
    <property type="project" value="InterPro"/>
</dbReference>
<gene>
    <name evidence="7" type="ORF">RE6C_02878</name>
</gene>
<dbReference type="AlphaFoldDB" id="M2B455"/>
<keyword evidence="2 4" id="KW-0378">Hydrolase</keyword>
<dbReference type="Pfam" id="PF04616">
    <property type="entry name" value="Glyco_hydro_43"/>
    <property type="match status" value="1"/>
</dbReference>
<proteinExistence type="inferred from homology"/>
<dbReference type="SUPFAM" id="SSF49899">
    <property type="entry name" value="Concanavalin A-like lectins/glucanases"/>
    <property type="match status" value="1"/>
</dbReference>
<keyword evidence="5" id="KW-0732">Signal</keyword>
<dbReference type="Proteomes" id="UP000011529">
    <property type="component" value="Unassembled WGS sequence"/>
</dbReference>
<evidence type="ECO:0000313" key="8">
    <source>
        <dbReference type="Proteomes" id="UP000011529"/>
    </source>
</evidence>
<dbReference type="Gene3D" id="2.115.10.20">
    <property type="entry name" value="Glycosyl hydrolase domain, family 43"/>
    <property type="match status" value="1"/>
</dbReference>
<evidence type="ECO:0000313" key="7">
    <source>
        <dbReference type="EMBL" id="EMB16513.1"/>
    </source>
</evidence>